<dbReference type="InterPro" id="IPR026960">
    <property type="entry name" value="RVT-Znf"/>
</dbReference>
<dbReference type="InterPro" id="IPR036691">
    <property type="entry name" value="Endo/exonu/phosph_ase_sf"/>
</dbReference>
<keyword evidence="3" id="KW-1185">Reference proteome</keyword>
<dbReference type="SUPFAM" id="SSF56672">
    <property type="entry name" value="DNA/RNA polymerases"/>
    <property type="match status" value="1"/>
</dbReference>
<evidence type="ECO:0000313" key="3">
    <source>
        <dbReference type="Proteomes" id="UP000634136"/>
    </source>
</evidence>
<dbReference type="PANTHER" id="PTHR33116">
    <property type="entry name" value="REVERSE TRANSCRIPTASE ZINC-BINDING DOMAIN-CONTAINING PROTEIN-RELATED-RELATED"/>
    <property type="match status" value="1"/>
</dbReference>
<evidence type="ECO:0000259" key="1">
    <source>
        <dbReference type="PROSITE" id="PS50878"/>
    </source>
</evidence>
<dbReference type="Gene3D" id="3.60.10.10">
    <property type="entry name" value="Endonuclease/exonuclease/phosphatase"/>
    <property type="match status" value="1"/>
</dbReference>
<name>A0A834TGG6_9FABA</name>
<dbReference type="InterPro" id="IPR000477">
    <property type="entry name" value="RT_dom"/>
</dbReference>
<accession>A0A834TGG6</accession>
<dbReference type="PROSITE" id="PS50878">
    <property type="entry name" value="RT_POL"/>
    <property type="match status" value="1"/>
</dbReference>
<protein>
    <submittedName>
        <fullName evidence="2">Ribonuclease H</fullName>
    </submittedName>
</protein>
<dbReference type="PANTHER" id="PTHR33116:SF86">
    <property type="entry name" value="REVERSE TRANSCRIPTASE DOMAIN-CONTAINING PROTEIN"/>
    <property type="match status" value="1"/>
</dbReference>
<dbReference type="Proteomes" id="UP000634136">
    <property type="component" value="Unassembled WGS sequence"/>
</dbReference>
<evidence type="ECO:0000313" key="2">
    <source>
        <dbReference type="EMBL" id="KAF7821742.1"/>
    </source>
</evidence>
<dbReference type="SUPFAM" id="SSF56219">
    <property type="entry name" value="DNase I-like"/>
    <property type="match status" value="1"/>
</dbReference>
<organism evidence="2 3">
    <name type="scientific">Senna tora</name>
    <dbReference type="NCBI Taxonomy" id="362788"/>
    <lineage>
        <taxon>Eukaryota</taxon>
        <taxon>Viridiplantae</taxon>
        <taxon>Streptophyta</taxon>
        <taxon>Embryophyta</taxon>
        <taxon>Tracheophyta</taxon>
        <taxon>Spermatophyta</taxon>
        <taxon>Magnoliopsida</taxon>
        <taxon>eudicotyledons</taxon>
        <taxon>Gunneridae</taxon>
        <taxon>Pentapetalae</taxon>
        <taxon>rosids</taxon>
        <taxon>fabids</taxon>
        <taxon>Fabales</taxon>
        <taxon>Fabaceae</taxon>
        <taxon>Caesalpinioideae</taxon>
        <taxon>Cassia clade</taxon>
        <taxon>Senna</taxon>
    </lineage>
</organism>
<feature type="domain" description="Reverse transcriptase" evidence="1">
    <location>
        <begin position="25"/>
        <end position="440"/>
    </location>
</feature>
<dbReference type="AlphaFoldDB" id="A0A834TGG6"/>
<dbReference type="InterPro" id="IPR043502">
    <property type="entry name" value="DNA/RNA_pol_sf"/>
</dbReference>
<proteinExistence type="predicted"/>
<dbReference type="CDD" id="cd01650">
    <property type="entry name" value="RT_nLTR_like"/>
    <property type="match status" value="1"/>
</dbReference>
<dbReference type="Pfam" id="PF00078">
    <property type="entry name" value="RVT_1"/>
    <property type="match status" value="1"/>
</dbReference>
<dbReference type="Pfam" id="PF13966">
    <property type="entry name" value="zf-RVT"/>
    <property type="match status" value="1"/>
</dbReference>
<dbReference type="OrthoDB" id="10014409at2759"/>
<reference evidence="2" key="1">
    <citation type="submission" date="2020-09" db="EMBL/GenBank/DDBJ databases">
        <title>Genome-Enabled Discovery of Anthraquinone Biosynthesis in Senna tora.</title>
        <authorList>
            <person name="Kang S.-H."/>
            <person name="Pandey R.P."/>
            <person name="Lee C.-M."/>
            <person name="Sim J.-S."/>
            <person name="Jeong J.-T."/>
            <person name="Choi B.-S."/>
            <person name="Jung M."/>
            <person name="Ginzburg D."/>
            <person name="Zhao K."/>
            <person name="Won S.Y."/>
            <person name="Oh T.-J."/>
            <person name="Yu Y."/>
            <person name="Kim N.-H."/>
            <person name="Lee O.R."/>
            <person name="Lee T.-H."/>
            <person name="Bashyal P."/>
            <person name="Kim T.-S."/>
            <person name="Lee W.-H."/>
            <person name="Kawkins C."/>
            <person name="Kim C.-K."/>
            <person name="Kim J.S."/>
            <person name="Ahn B.O."/>
            <person name="Rhee S.Y."/>
            <person name="Sohng J.K."/>
        </authorList>
    </citation>
    <scope>NUCLEOTIDE SEQUENCE</scope>
    <source>
        <tissue evidence="2">Leaf</tissue>
    </source>
</reference>
<comment type="caution">
    <text evidence="2">The sequence shown here is derived from an EMBL/GenBank/DDBJ whole genome shotgun (WGS) entry which is preliminary data.</text>
</comment>
<sequence>MPRRLIGFFNSMELEGVLSVAGMFARKMRENEGEASSEGQLMKKPKKGPSAEIQEVFHKVVAEMVALMKFCRMSNGKVFLLSAIYGPPVLKDRAILWNLLSNVNHNNLPWITFGDFNQVGNASEKLSRNKRISGAADLNNTINSCGLINIPSQGLWFTWSNNRRLDDQVRERLDRAYCNHLWFQDMDYAWVETLPIAASDHAPLVIHTEPPNVQAKTRRGFKFEVMWMHHLAYNILIANELVHYLNQCKKGKTSWAAMKVDVSKAYDKVSWTFLRELLTLIQFPHHWVTMLMECVTTPMSRVLINGEFSDWFHPKSGLQQGDPISPYLFILCANALSVTLFAEQENHNLQGIKISREAPPVNHMCYADDIMLFFKANMASSLTVRNIFQNFGQAFGLYMNPAKTEVKFSPNTSQPTRNDCLAVLQCADVTKLGTYLGSHIDSAGKDRANYEKIHQHLLKRLQGWKTHLLSQAARYTLIHSVMATIPIYYLQFTKLTKAEARSYDKVLNNFFWGHGHDQKGLHMIYWDRVCHPRTQGGLGLRRFDPLNQCLLGKQFWRIITNQNPLLSNIYQNGFQHLDWMAGNGSQIRFTDPLWIQSDYQNHPYSCARNLMWNGRRWDMTKLRQVYSSQKATVIAKRPISYSNQPDRIVWKSAPSGQYNIKEACRMLMSCTEDTPANSLLWKRLWASKLPFRYLMFCWRLLNKGLPLGTHPVRRGYSIAGTCPFGCPELETEDHIFQTCSFARAVWFGSGLAMRMDRSLIVCWSIYYHRNQVLFNNGKADPLETVGLLRQVVNKVSGTRNMDDLLLRPLRFRGPYREVPVCFMEGWCADQVLDLHIHWQNFISAKRRGLSMWLKKRHHL</sequence>
<dbReference type="EMBL" id="JAAIUW010000008">
    <property type="protein sequence ID" value="KAF7821742.1"/>
    <property type="molecule type" value="Genomic_DNA"/>
</dbReference>
<gene>
    <name evidence="2" type="ORF">G2W53_027197</name>
</gene>